<dbReference type="AlphaFoldDB" id="A0A323VJD8"/>
<dbReference type="EMBL" id="JACIBU010000001">
    <property type="protein sequence ID" value="MBB3677175.1"/>
    <property type="molecule type" value="Genomic_DNA"/>
</dbReference>
<name>A0A323VJD8_9ACTN</name>
<protein>
    <submittedName>
        <fullName evidence="2">Uncharacterized protein</fullName>
    </submittedName>
</protein>
<dbReference type="Proteomes" id="UP000247602">
    <property type="component" value="Unassembled WGS sequence"/>
</dbReference>
<accession>A0A323VJD8</accession>
<keyword evidence="3" id="KW-1185">Reference proteome</keyword>
<gene>
    <name evidence="2" type="ORF">DMO24_17130</name>
    <name evidence="1" type="ORF">FHX36_002910</name>
</gene>
<dbReference type="EMBL" id="QKNV01000221">
    <property type="protein sequence ID" value="PZA20118.1"/>
    <property type="molecule type" value="Genomic_DNA"/>
</dbReference>
<evidence type="ECO:0000313" key="4">
    <source>
        <dbReference type="Proteomes" id="UP000580718"/>
    </source>
</evidence>
<evidence type="ECO:0000313" key="3">
    <source>
        <dbReference type="Proteomes" id="UP000247602"/>
    </source>
</evidence>
<evidence type="ECO:0000313" key="2">
    <source>
        <dbReference type="EMBL" id="PZA20118.1"/>
    </source>
</evidence>
<reference evidence="1 4" key="2">
    <citation type="submission" date="2020-08" db="EMBL/GenBank/DDBJ databases">
        <title>Sequencing the genomes of 1000 actinobacteria strains.</title>
        <authorList>
            <person name="Klenk H.-P."/>
        </authorList>
    </citation>
    <scope>NUCLEOTIDE SEQUENCE [LARGE SCALE GENOMIC DNA]</scope>
    <source>
        <strain evidence="1 4">DSM 16678</strain>
    </source>
</reference>
<evidence type="ECO:0000313" key="1">
    <source>
        <dbReference type="EMBL" id="MBB3677175.1"/>
    </source>
</evidence>
<reference evidence="2 3" key="1">
    <citation type="submission" date="2018-06" db="EMBL/GenBank/DDBJ databases">
        <title>Draft genome sequence of Modestobacter versicolor CP153-2.</title>
        <authorList>
            <person name="Gundlapally S.R."/>
        </authorList>
    </citation>
    <scope>NUCLEOTIDE SEQUENCE [LARGE SCALE GENOMIC DNA]</scope>
    <source>
        <strain evidence="2 3">CP153-2</strain>
    </source>
</reference>
<dbReference type="Proteomes" id="UP000580718">
    <property type="component" value="Unassembled WGS sequence"/>
</dbReference>
<proteinExistence type="predicted"/>
<sequence>MTAQLLFDGTFSTDAVASAGHRLVQQLHDEAMATIASLAETWDRPAEDAPAVDEEPLTYQDPATWSVVDDEDEQYGEDDEDDDVLVLPQVELPALLPRPRRATTNVAAPVDPEPAGNVAAAVTDEFAVPAERQYA</sequence>
<organism evidence="2 3">
    <name type="scientific">Modestobacter versicolor</name>
    <dbReference type="NCBI Taxonomy" id="429133"/>
    <lineage>
        <taxon>Bacteria</taxon>
        <taxon>Bacillati</taxon>
        <taxon>Actinomycetota</taxon>
        <taxon>Actinomycetes</taxon>
        <taxon>Geodermatophilales</taxon>
        <taxon>Geodermatophilaceae</taxon>
        <taxon>Modestobacter</taxon>
    </lineage>
</organism>
<comment type="caution">
    <text evidence="2">The sequence shown here is derived from an EMBL/GenBank/DDBJ whole genome shotgun (WGS) entry which is preliminary data.</text>
</comment>
<dbReference type="RefSeq" id="WP_110553388.1">
    <property type="nucleotide sequence ID" value="NZ_JACIBU010000001.1"/>
</dbReference>
<dbReference type="OrthoDB" id="5197935at2"/>